<dbReference type="SMART" id="SM00015">
    <property type="entry name" value="IQ"/>
    <property type="match status" value="1"/>
</dbReference>
<dbReference type="PANTHER" id="PTHR10699">
    <property type="entry name" value="NEUROMODULIN"/>
    <property type="match status" value="1"/>
</dbReference>
<comment type="caution">
    <text evidence="2">The sequence shown here is derived from an EMBL/GenBank/DDBJ whole genome shotgun (WGS) entry which is preliminary data.</text>
</comment>
<evidence type="ECO:0000256" key="1">
    <source>
        <dbReference type="SAM" id="MobiDB-lite"/>
    </source>
</evidence>
<dbReference type="Gene3D" id="1.20.5.190">
    <property type="match status" value="1"/>
</dbReference>
<proteinExistence type="predicted"/>
<feature type="compositionally biased region" description="Basic and acidic residues" evidence="1">
    <location>
        <begin position="30"/>
        <end position="39"/>
    </location>
</feature>
<sequence length="52" mass="5712">MDIPLDDPAANKAAAKIQAGFRGHMTRKKMKDDKPREEVSSMGSTSKYICQG</sequence>
<dbReference type="Proteomes" id="UP000281406">
    <property type="component" value="Unassembled WGS sequence"/>
</dbReference>
<dbReference type="EMBL" id="RJVU01028973">
    <property type="protein sequence ID" value="ROL48742.1"/>
    <property type="molecule type" value="Genomic_DNA"/>
</dbReference>
<feature type="compositionally biased region" description="Polar residues" evidence="1">
    <location>
        <begin position="41"/>
        <end position="52"/>
    </location>
</feature>
<organism evidence="2 3">
    <name type="scientific">Anabarilius grahami</name>
    <name type="common">Kanglang fish</name>
    <name type="synonym">Barilius grahami</name>
    <dbReference type="NCBI Taxonomy" id="495550"/>
    <lineage>
        <taxon>Eukaryota</taxon>
        <taxon>Metazoa</taxon>
        <taxon>Chordata</taxon>
        <taxon>Craniata</taxon>
        <taxon>Vertebrata</taxon>
        <taxon>Euteleostomi</taxon>
        <taxon>Actinopterygii</taxon>
        <taxon>Neopterygii</taxon>
        <taxon>Teleostei</taxon>
        <taxon>Ostariophysi</taxon>
        <taxon>Cypriniformes</taxon>
        <taxon>Xenocyprididae</taxon>
        <taxon>Xenocypridinae</taxon>
        <taxon>Xenocypridinae incertae sedis</taxon>
        <taxon>Anabarilius</taxon>
    </lineage>
</organism>
<dbReference type="PROSITE" id="PS50096">
    <property type="entry name" value="IQ"/>
    <property type="match status" value="1"/>
</dbReference>
<reference evidence="2 3" key="1">
    <citation type="submission" date="2018-10" db="EMBL/GenBank/DDBJ databases">
        <title>Genome assembly for a Yunnan-Guizhou Plateau 3E fish, Anabarilius grahami (Regan), and its evolutionary and genetic applications.</title>
        <authorList>
            <person name="Jiang W."/>
        </authorList>
    </citation>
    <scope>NUCLEOTIDE SEQUENCE [LARGE SCALE GENOMIC DNA]</scope>
    <source>
        <strain evidence="2">AG-KIZ</strain>
        <tissue evidence="2">Muscle</tissue>
    </source>
</reference>
<gene>
    <name evidence="2" type="ORF">DPX16_7678</name>
</gene>
<name>A0A3N0YRB9_ANAGA</name>
<evidence type="ECO:0000313" key="3">
    <source>
        <dbReference type="Proteomes" id="UP000281406"/>
    </source>
</evidence>
<evidence type="ECO:0000313" key="2">
    <source>
        <dbReference type="EMBL" id="ROL48742.1"/>
    </source>
</evidence>
<evidence type="ECO:0008006" key="4">
    <source>
        <dbReference type="Google" id="ProtNLM"/>
    </source>
</evidence>
<keyword evidence="3" id="KW-1185">Reference proteome</keyword>
<feature type="region of interest" description="Disordered" evidence="1">
    <location>
        <begin position="21"/>
        <end position="52"/>
    </location>
</feature>
<dbReference type="AlphaFoldDB" id="A0A3N0YRB9"/>
<dbReference type="GO" id="GO:0005516">
    <property type="term" value="F:calmodulin binding"/>
    <property type="evidence" value="ECO:0007669"/>
    <property type="project" value="TreeGrafter"/>
</dbReference>
<protein>
    <recommendedName>
        <fullName evidence="4">Neurogranin</fullName>
    </recommendedName>
</protein>
<dbReference type="OrthoDB" id="252964at2759"/>
<dbReference type="PANTHER" id="PTHR10699:SF16">
    <property type="entry name" value="SPERM SURFACE PROTEIN SP17"/>
    <property type="match status" value="1"/>
</dbReference>
<accession>A0A3N0YRB9</accession>
<dbReference type="InterPro" id="IPR000048">
    <property type="entry name" value="IQ_motif_EF-hand-BS"/>
</dbReference>
<dbReference type="Pfam" id="PF00612">
    <property type="entry name" value="IQ"/>
    <property type="match status" value="1"/>
</dbReference>